<dbReference type="AlphaFoldDB" id="A0A4Z2GHZ2"/>
<accession>A0A4Z2GHZ2</accession>
<dbReference type="EMBL" id="SRLO01000552">
    <property type="protein sequence ID" value="TNN52282.1"/>
    <property type="molecule type" value="Genomic_DNA"/>
</dbReference>
<name>A0A4Z2GHZ2_9TELE</name>
<comment type="caution">
    <text evidence="1">The sequence shown here is derived from an EMBL/GenBank/DDBJ whole genome shotgun (WGS) entry which is preliminary data.</text>
</comment>
<evidence type="ECO:0000313" key="2">
    <source>
        <dbReference type="Proteomes" id="UP000314294"/>
    </source>
</evidence>
<dbReference type="Proteomes" id="UP000314294">
    <property type="component" value="Unassembled WGS sequence"/>
</dbReference>
<proteinExistence type="predicted"/>
<evidence type="ECO:0000313" key="1">
    <source>
        <dbReference type="EMBL" id="TNN52282.1"/>
    </source>
</evidence>
<gene>
    <name evidence="1" type="ORF">EYF80_037509</name>
</gene>
<sequence>MNKKEDTDSDTGERDTNILAWLCLETAGSQFPVQLPALRGGLGSVCSLGIERSRGRSGDREEGAGGGVQLLDFGRLSVHRDQQKPPHRLEGRSRFIGYVVYSARPCIHQRATALLHRASTSVGSRR</sequence>
<organism evidence="1 2">
    <name type="scientific">Liparis tanakae</name>
    <name type="common">Tanaka's snailfish</name>
    <dbReference type="NCBI Taxonomy" id="230148"/>
    <lineage>
        <taxon>Eukaryota</taxon>
        <taxon>Metazoa</taxon>
        <taxon>Chordata</taxon>
        <taxon>Craniata</taxon>
        <taxon>Vertebrata</taxon>
        <taxon>Euteleostomi</taxon>
        <taxon>Actinopterygii</taxon>
        <taxon>Neopterygii</taxon>
        <taxon>Teleostei</taxon>
        <taxon>Neoteleostei</taxon>
        <taxon>Acanthomorphata</taxon>
        <taxon>Eupercaria</taxon>
        <taxon>Perciformes</taxon>
        <taxon>Cottioidei</taxon>
        <taxon>Cottales</taxon>
        <taxon>Liparidae</taxon>
        <taxon>Liparis</taxon>
    </lineage>
</organism>
<reference evidence="1 2" key="1">
    <citation type="submission" date="2019-03" db="EMBL/GenBank/DDBJ databases">
        <title>First draft genome of Liparis tanakae, snailfish: a comprehensive survey of snailfish specific genes.</title>
        <authorList>
            <person name="Kim W."/>
            <person name="Song I."/>
            <person name="Jeong J.-H."/>
            <person name="Kim D."/>
            <person name="Kim S."/>
            <person name="Ryu S."/>
            <person name="Song J.Y."/>
            <person name="Lee S.K."/>
        </authorList>
    </citation>
    <scope>NUCLEOTIDE SEQUENCE [LARGE SCALE GENOMIC DNA]</scope>
    <source>
        <tissue evidence="1">Muscle</tissue>
    </source>
</reference>
<keyword evidence="2" id="KW-1185">Reference proteome</keyword>
<protein>
    <submittedName>
        <fullName evidence="1">Uncharacterized protein</fullName>
    </submittedName>
</protein>